<evidence type="ECO:0000256" key="8">
    <source>
        <dbReference type="HAMAP-Rule" id="MF_00456"/>
    </source>
</evidence>
<dbReference type="Pfam" id="PF00696">
    <property type="entry name" value="AA_kinase"/>
    <property type="match status" value="1"/>
</dbReference>
<dbReference type="PIRSF" id="PIRSF000729">
    <property type="entry name" value="GK"/>
    <property type="match status" value="1"/>
</dbReference>
<dbReference type="Gene3D" id="3.40.1160.10">
    <property type="entry name" value="Acetylglutamate kinase-like"/>
    <property type="match status" value="2"/>
</dbReference>
<dbReference type="InterPro" id="IPR011529">
    <property type="entry name" value="Glu_5kinase"/>
</dbReference>
<feature type="domain" description="Aspartate/glutamate/uridylate kinase" evidence="9">
    <location>
        <begin position="1"/>
        <end position="226"/>
    </location>
</feature>
<comment type="function">
    <text evidence="8">Catalyzes the transfer of a phosphate group to glutamate to form L-glutamate 5-phosphate.</text>
</comment>
<dbReference type="PANTHER" id="PTHR43654:SF1">
    <property type="entry name" value="ISOPENTENYL PHOSPHATE KINASE"/>
    <property type="match status" value="1"/>
</dbReference>
<feature type="binding site" evidence="8">
    <location>
        <begin position="204"/>
        <end position="210"/>
    </location>
    <ligand>
        <name>ATP</name>
        <dbReference type="ChEBI" id="CHEBI:30616"/>
    </ligand>
</feature>
<dbReference type="PANTHER" id="PTHR43654">
    <property type="entry name" value="GLUTAMATE 5-KINASE"/>
    <property type="match status" value="1"/>
</dbReference>
<dbReference type="InterPro" id="IPR019797">
    <property type="entry name" value="Glutamate_5-kinase_CS"/>
</dbReference>
<evidence type="ECO:0000256" key="7">
    <source>
        <dbReference type="ARBA" id="ARBA00022840"/>
    </source>
</evidence>
<dbReference type="GO" id="GO:0005524">
    <property type="term" value="F:ATP binding"/>
    <property type="evidence" value="ECO:0007669"/>
    <property type="project" value="UniProtKB-KW"/>
</dbReference>
<dbReference type="EC" id="2.7.2.11" evidence="8"/>
<feature type="binding site" evidence="8">
    <location>
        <position position="129"/>
    </location>
    <ligand>
        <name>substrate</name>
    </ligand>
</feature>
<comment type="catalytic activity">
    <reaction evidence="8">
        <text>L-glutamate + ATP = L-glutamyl 5-phosphate + ADP</text>
        <dbReference type="Rhea" id="RHEA:14877"/>
        <dbReference type="ChEBI" id="CHEBI:29985"/>
        <dbReference type="ChEBI" id="CHEBI:30616"/>
        <dbReference type="ChEBI" id="CHEBI:58274"/>
        <dbReference type="ChEBI" id="CHEBI:456216"/>
        <dbReference type="EC" id="2.7.2.11"/>
    </reaction>
</comment>
<evidence type="ECO:0000313" key="11">
    <source>
        <dbReference type="Proteomes" id="UP000242972"/>
    </source>
</evidence>
<name>A0A2T2XKJ1_9FIRM</name>
<sequence>MRWVIKIGTSSVCDVDARLSQEKIDRFVSQLRILLSRGHEILVVTSGAVGAGVGAVGKTPQDVTDKQALAAIGQARLMEAYQRALHPIVVGQVLLTRQDLEDHDRRQASRSTLERVLSWGAIPVINENDTVTDAEIRIGDNDTLAARVAVLMEAHRLVILSDIDGLYTENPKKNPMAHRIESVPWVTAEDMQKFGSEERGGLGTGGMATKLEAARIAQEAGISMVLAASQEPDVLDKIEGIKAWQGGTRFLAKRGMIRA</sequence>
<evidence type="ECO:0000256" key="2">
    <source>
        <dbReference type="ARBA" id="ARBA00022605"/>
    </source>
</evidence>
<dbReference type="InterPro" id="IPR001048">
    <property type="entry name" value="Asp/Glu/Uridylate_kinase"/>
</dbReference>
<feature type="binding site" evidence="8">
    <location>
        <position position="6"/>
    </location>
    <ligand>
        <name>ATP</name>
        <dbReference type="ChEBI" id="CHEBI:30616"/>
    </ligand>
</feature>
<comment type="pathway">
    <text evidence="8">Amino-acid biosynthesis; L-proline biosynthesis; L-glutamate 5-semialdehyde from L-glutamate: step 1/2.</text>
</comment>
<evidence type="ECO:0000256" key="5">
    <source>
        <dbReference type="ARBA" id="ARBA00022741"/>
    </source>
</evidence>
<dbReference type="UniPathway" id="UPA00098">
    <property type="reaction ID" value="UER00359"/>
</dbReference>
<evidence type="ECO:0000259" key="9">
    <source>
        <dbReference type="Pfam" id="PF00696"/>
    </source>
</evidence>
<dbReference type="CDD" id="cd04242">
    <property type="entry name" value="AAK_G5K_ProB"/>
    <property type="match status" value="1"/>
</dbReference>
<accession>A0A2T2XKJ1</accession>
<keyword evidence="4 8" id="KW-0808">Transferase</keyword>
<keyword evidence="7 8" id="KW-0067">ATP-binding</keyword>
<comment type="subcellular location">
    <subcellularLocation>
        <location evidence="8">Cytoplasm</location>
    </subcellularLocation>
</comment>
<proteinExistence type="inferred from homology"/>
<dbReference type="GO" id="GO:0055129">
    <property type="term" value="P:L-proline biosynthetic process"/>
    <property type="evidence" value="ECO:0007669"/>
    <property type="project" value="UniProtKB-UniRule"/>
</dbReference>
<keyword evidence="1 8" id="KW-0963">Cytoplasm</keyword>
<evidence type="ECO:0000256" key="3">
    <source>
        <dbReference type="ARBA" id="ARBA00022650"/>
    </source>
</evidence>
<dbReference type="HAMAP" id="MF_00456">
    <property type="entry name" value="ProB"/>
    <property type="match status" value="1"/>
</dbReference>
<keyword evidence="2 8" id="KW-0028">Amino-acid biosynthesis</keyword>
<dbReference type="GO" id="GO:0005829">
    <property type="term" value="C:cytosol"/>
    <property type="evidence" value="ECO:0007669"/>
    <property type="project" value="TreeGrafter"/>
</dbReference>
<evidence type="ECO:0000256" key="6">
    <source>
        <dbReference type="ARBA" id="ARBA00022777"/>
    </source>
</evidence>
<organism evidence="10 11">
    <name type="scientific">Sulfobacillus benefaciens</name>
    <dbReference type="NCBI Taxonomy" id="453960"/>
    <lineage>
        <taxon>Bacteria</taxon>
        <taxon>Bacillati</taxon>
        <taxon>Bacillota</taxon>
        <taxon>Clostridia</taxon>
        <taxon>Eubacteriales</taxon>
        <taxon>Clostridiales Family XVII. Incertae Sedis</taxon>
        <taxon>Sulfobacillus</taxon>
    </lineage>
</organism>
<evidence type="ECO:0000313" key="10">
    <source>
        <dbReference type="EMBL" id="PSR35014.1"/>
    </source>
</evidence>
<dbReference type="InterPro" id="IPR001057">
    <property type="entry name" value="Glu/AcGlu_kinase"/>
</dbReference>
<feature type="binding site" evidence="8">
    <location>
        <position position="46"/>
    </location>
    <ligand>
        <name>substrate</name>
    </ligand>
</feature>
<dbReference type="Proteomes" id="UP000242972">
    <property type="component" value="Unassembled WGS sequence"/>
</dbReference>
<keyword evidence="3 8" id="KW-0641">Proline biosynthesis</keyword>
<keyword evidence="6 8" id="KW-0418">Kinase</keyword>
<reference evidence="10 11" key="1">
    <citation type="journal article" date="2014" name="BMC Genomics">
        <title>Comparison of environmental and isolate Sulfobacillus genomes reveals diverse carbon, sulfur, nitrogen, and hydrogen metabolisms.</title>
        <authorList>
            <person name="Justice N.B."/>
            <person name="Norman A."/>
            <person name="Brown C.T."/>
            <person name="Singh A."/>
            <person name="Thomas B.C."/>
            <person name="Banfield J.F."/>
        </authorList>
    </citation>
    <scope>NUCLEOTIDE SEQUENCE [LARGE SCALE GENOMIC DNA]</scope>
    <source>
        <strain evidence="10">AMDSBA4</strain>
    </source>
</reference>
<evidence type="ECO:0000256" key="4">
    <source>
        <dbReference type="ARBA" id="ARBA00022679"/>
    </source>
</evidence>
<dbReference type="AlphaFoldDB" id="A0A2T2XKJ1"/>
<dbReference type="InterPro" id="IPR036393">
    <property type="entry name" value="AceGlu_kinase-like_sf"/>
</dbReference>
<dbReference type="NCBIfam" id="TIGR01027">
    <property type="entry name" value="proB"/>
    <property type="match status" value="1"/>
</dbReference>
<dbReference type="InterPro" id="IPR005715">
    <property type="entry name" value="Glu_5kinase/COase_Synthase"/>
</dbReference>
<evidence type="ECO:0000256" key="1">
    <source>
        <dbReference type="ARBA" id="ARBA00022490"/>
    </source>
</evidence>
<dbReference type="GO" id="GO:0004349">
    <property type="term" value="F:glutamate 5-kinase activity"/>
    <property type="evidence" value="ECO:0007669"/>
    <property type="project" value="UniProtKB-UniRule"/>
</dbReference>
<dbReference type="SUPFAM" id="SSF53633">
    <property type="entry name" value="Carbamate kinase-like"/>
    <property type="match status" value="1"/>
</dbReference>
<dbReference type="PROSITE" id="PS00902">
    <property type="entry name" value="GLUTAMATE_5_KINASE"/>
    <property type="match status" value="1"/>
</dbReference>
<dbReference type="PRINTS" id="PR00474">
    <property type="entry name" value="GLU5KINASE"/>
</dbReference>
<keyword evidence="5 8" id="KW-0547">Nucleotide-binding</keyword>
<comment type="similarity">
    <text evidence="8">Belongs to the glutamate 5-kinase family.</text>
</comment>
<protein>
    <recommendedName>
        <fullName evidence="8">Glutamate 5-kinase</fullName>
        <ecNumber evidence="8">2.7.2.11</ecNumber>
    </recommendedName>
    <alternativeName>
        <fullName evidence="8">Gamma-glutamyl kinase</fullName>
        <shortName evidence="8">GK</shortName>
    </alternativeName>
</protein>
<feature type="binding site" evidence="8">
    <location>
        <begin position="161"/>
        <end position="162"/>
    </location>
    <ligand>
        <name>ATP</name>
        <dbReference type="ChEBI" id="CHEBI:30616"/>
    </ligand>
</feature>
<feature type="binding site" evidence="8">
    <location>
        <position position="141"/>
    </location>
    <ligand>
        <name>substrate</name>
    </ligand>
</feature>
<dbReference type="EMBL" id="PXYW01000004">
    <property type="protein sequence ID" value="PSR35014.1"/>
    <property type="molecule type" value="Genomic_DNA"/>
</dbReference>
<dbReference type="InterPro" id="IPR041739">
    <property type="entry name" value="G5K_ProB"/>
</dbReference>
<comment type="caution">
    <text evidence="10">The sequence shown here is derived from an EMBL/GenBank/DDBJ whole genome shotgun (WGS) entry which is preliminary data.</text>
</comment>
<dbReference type="FunFam" id="3.40.1160.10:FF:000018">
    <property type="entry name" value="Glutamate 5-kinase"/>
    <property type="match status" value="1"/>
</dbReference>
<gene>
    <name evidence="8 10" type="primary">proB</name>
    <name evidence="10" type="ORF">C7B46_02305</name>
</gene>